<gene>
    <name evidence="1" type="ORF">PROFUN_12528</name>
</gene>
<sequence length="598" mass="69299">MPNGREARQQMKKLDKPELCDIEPPEVDTQLGEKRAKILRRLFAMHPGTKQEFLQQHKKGPAERVLTKRHLEVVYKYYPTLSTAEEVMRVPDAKRETYDVRLPLICLDKDFKPFIFVVPKAMQLAWREKGDGYQNDVTLALRNSLRVLPLSIYTMDNRHRGKEEFFRHESKSHFVENKMYGQAHYGFTVPQGMASPLVSSFDSMDKHFGAQRKDWKNKLNFTLYAVQATANVFHRVVDNPQWKTQVRKMNVINRANRICELGGEEVAHGFRAVIHNLPSSAHRDKKDLGFTWSMSFGDFTGGNMVFEDIGLSVCNEAGREGRVRENAWEERAKVADQLETENHRRKTCNNITGRGWSSISFGPKCSCVGKQRQEQSQEPSPLQGLISFTEDYRSIPRESRCFDEPGPKFRETPRSALIPPKKRYGCSKSTHVVSDERRVRDQVFESVSISQGTCVNIDDTRVYILWRGKWSTPYTPLEYYKDARKFVREQFGPVTYDNLLDYFKLVGDDRLRLWGDERSDLLLEANMVVYLYHDLKGHCWSRIERGHSLDYPFLQPSGPEEVLMLCRRLLGLAELNWRSLRAAICSDPVISSRNLIFP</sequence>
<comment type="caution">
    <text evidence="1">The sequence shown here is derived from an EMBL/GenBank/DDBJ whole genome shotgun (WGS) entry which is preliminary data.</text>
</comment>
<organism evidence="1 2">
    <name type="scientific">Planoprotostelium fungivorum</name>
    <dbReference type="NCBI Taxonomy" id="1890364"/>
    <lineage>
        <taxon>Eukaryota</taxon>
        <taxon>Amoebozoa</taxon>
        <taxon>Evosea</taxon>
        <taxon>Variosea</taxon>
        <taxon>Cavosteliida</taxon>
        <taxon>Cavosteliaceae</taxon>
        <taxon>Planoprotostelium</taxon>
    </lineage>
</organism>
<dbReference type="AlphaFoldDB" id="A0A2P6MS42"/>
<reference evidence="1 2" key="1">
    <citation type="journal article" date="2018" name="Genome Biol. Evol.">
        <title>Multiple Roots of Fruiting Body Formation in Amoebozoa.</title>
        <authorList>
            <person name="Hillmann F."/>
            <person name="Forbes G."/>
            <person name="Novohradska S."/>
            <person name="Ferling I."/>
            <person name="Riege K."/>
            <person name="Groth M."/>
            <person name="Westermann M."/>
            <person name="Marz M."/>
            <person name="Spaller T."/>
            <person name="Winckler T."/>
            <person name="Schaap P."/>
            <person name="Glockner G."/>
        </authorList>
    </citation>
    <scope>NUCLEOTIDE SEQUENCE [LARGE SCALE GENOMIC DNA]</scope>
    <source>
        <strain evidence="1 2">Jena</strain>
    </source>
</reference>
<name>A0A2P6MS42_9EUKA</name>
<dbReference type="Gene3D" id="3.60.130.30">
    <property type="match status" value="1"/>
</dbReference>
<evidence type="ECO:0000313" key="1">
    <source>
        <dbReference type="EMBL" id="PRP74514.1"/>
    </source>
</evidence>
<accession>A0A2P6MS42</accession>
<evidence type="ECO:0000313" key="2">
    <source>
        <dbReference type="Proteomes" id="UP000241769"/>
    </source>
</evidence>
<dbReference type="OrthoDB" id="2658103at2759"/>
<dbReference type="EMBL" id="MDYQ01000460">
    <property type="protein sequence ID" value="PRP74514.1"/>
    <property type="molecule type" value="Genomic_DNA"/>
</dbReference>
<proteinExistence type="predicted"/>
<dbReference type="Proteomes" id="UP000241769">
    <property type="component" value="Unassembled WGS sequence"/>
</dbReference>
<protein>
    <submittedName>
        <fullName evidence="1">Uncharacterized protein</fullName>
    </submittedName>
</protein>
<keyword evidence="2" id="KW-1185">Reference proteome</keyword>
<dbReference type="InParanoid" id="A0A2P6MS42"/>